<feature type="transmembrane region" description="Helical" evidence="1">
    <location>
        <begin position="125"/>
        <end position="143"/>
    </location>
</feature>
<evidence type="ECO:0000313" key="2">
    <source>
        <dbReference type="EMBL" id="SHG04573.1"/>
    </source>
</evidence>
<proteinExistence type="predicted"/>
<dbReference type="Proteomes" id="UP000183988">
    <property type="component" value="Unassembled WGS sequence"/>
</dbReference>
<dbReference type="AlphaFoldDB" id="A0A1M5GLK7"/>
<gene>
    <name evidence="2" type="ORF">SAMN05216225_101361</name>
</gene>
<evidence type="ECO:0000313" key="3">
    <source>
        <dbReference type="Proteomes" id="UP000183988"/>
    </source>
</evidence>
<dbReference type="InterPro" id="IPR011990">
    <property type="entry name" value="TPR-like_helical_dom_sf"/>
</dbReference>
<keyword evidence="1" id="KW-1133">Transmembrane helix</keyword>
<feature type="transmembrane region" description="Helical" evidence="1">
    <location>
        <begin position="149"/>
        <end position="172"/>
    </location>
</feature>
<dbReference type="STRING" id="930117.SAMN05216225_101361"/>
<dbReference type="EMBL" id="FQVW01000013">
    <property type="protein sequence ID" value="SHG04573.1"/>
    <property type="molecule type" value="Genomic_DNA"/>
</dbReference>
<dbReference type="SUPFAM" id="SSF48452">
    <property type="entry name" value="TPR-like"/>
    <property type="match status" value="1"/>
</dbReference>
<sequence>MNIDQEDIDNANSYIETVLLLRNDYAMFFCTKARLQAQNGQYEEAKKNVSHAIDIENPQSNDYAMRISDYRNHLSNIKTRELYANVRHDIMDAKRSIIKAETSVEQILEQTKEQADQMKTQNMQMLAFFTAIISFIIGSINIISNQPSYLESAMLMLILAGILILANLGLSILHSTIKENLSKYIIVAIIGIGLIVSGFVLYI</sequence>
<keyword evidence="1" id="KW-0472">Membrane</keyword>
<reference evidence="2 3" key="1">
    <citation type="submission" date="2016-11" db="EMBL/GenBank/DDBJ databases">
        <authorList>
            <person name="Jaros S."/>
            <person name="Januszkiewicz K."/>
            <person name="Wedrychowicz H."/>
        </authorList>
    </citation>
    <scope>NUCLEOTIDE SEQUENCE [LARGE SCALE GENOMIC DNA]</scope>
    <source>
        <strain evidence="2 3">IBRC-M 10683</strain>
    </source>
</reference>
<accession>A0A1M5GLK7</accession>
<dbReference type="OrthoDB" id="2820615at2"/>
<organism evidence="2 3">
    <name type="scientific">Ornithinibacillus halophilus</name>
    <dbReference type="NCBI Taxonomy" id="930117"/>
    <lineage>
        <taxon>Bacteria</taxon>
        <taxon>Bacillati</taxon>
        <taxon>Bacillota</taxon>
        <taxon>Bacilli</taxon>
        <taxon>Bacillales</taxon>
        <taxon>Bacillaceae</taxon>
        <taxon>Ornithinibacillus</taxon>
    </lineage>
</organism>
<dbReference type="RefSeq" id="WP_072889680.1">
    <property type="nucleotide sequence ID" value="NZ_FQVW01000013.1"/>
</dbReference>
<keyword evidence="3" id="KW-1185">Reference proteome</keyword>
<dbReference type="Gene3D" id="1.25.40.10">
    <property type="entry name" value="Tetratricopeptide repeat domain"/>
    <property type="match status" value="1"/>
</dbReference>
<protein>
    <submittedName>
        <fullName evidence="2">Uncharacterized protein</fullName>
    </submittedName>
</protein>
<keyword evidence="1" id="KW-0812">Transmembrane</keyword>
<feature type="transmembrane region" description="Helical" evidence="1">
    <location>
        <begin position="184"/>
        <end position="202"/>
    </location>
</feature>
<evidence type="ECO:0000256" key="1">
    <source>
        <dbReference type="SAM" id="Phobius"/>
    </source>
</evidence>
<name>A0A1M5GLK7_9BACI</name>